<dbReference type="AlphaFoldDB" id="A0AA38M517"/>
<protein>
    <submittedName>
        <fullName evidence="2">Uncharacterized protein</fullName>
    </submittedName>
</protein>
<comment type="caution">
    <text evidence="2">The sequence shown here is derived from an EMBL/GenBank/DDBJ whole genome shotgun (WGS) entry which is preliminary data.</text>
</comment>
<keyword evidence="3" id="KW-1185">Reference proteome</keyword>
<evidence type="ECO:0000313" key="3">
    <source>
        <dbReference type="Proteomes" id="UP001168821"/>
    </source>
</evidence>
<name>A0AA38M517_9CUCU</name>
<feature type="transmembrane region" description="Helical" evidence="1">
    <location>
        <begin position="133"/>
        <end position="157"/>
    </location>
</feature>
<proteinExistence type="predicted"/>
<reference evidence="2" key="1">
    <citation type="journal article" date="2023" name="G3 (Bethesda)">
        <title>Whole genome assemblies of Zophobas morio and Tenebrio molitor.</title>
        <authorList>
            <person name="Kaur S."/>
            <person name="Stinson S.A."/>
            <person name="diCenzo G.C."/>
        </authorList>
    </citation>
    <scope>NUCLEOTIDE SEQUENCE</scope>
    <source>
        <strain evidence="2">QUZm001</strain>
    </source>
</reference>
<sequence>MDPHRPHIMNHRHTNRHILDLHSHPIMAQVLTAPCINMDHHRINTMAQILTGTAVLHRDHIQDRIQDIITIRIIEGVVGAAVVAVGDEIKRDNIKIRKKREIIRKVMERAKQAITVKKAISLTLMSIQKHVDFLGVASVLIFSLTSVLCIFFFNIFVK</sequence>
<organism evidence="2 3">
    <name type="scientific">Zophobas morio</name>
    <dbReference type="NCBI Taxonomy" id="2755281"/>
    <lineage>
        <taxon>Eukaryota</taxon>
        <taxon>Metazoa</taxon>
        <taxon>Ecdysozoa</taxon>
        <taxon>Arthropoda</taxon>
        <taxon>Hexapoda</taxon>
        <taxon>Insecta</taxon>
        <taxon>Pterygota</taxon>
        <taxon>Neoptera</taxon>
        <taxon>Endopterygota</taxon>
        <taxon>Coleoptera</taxon>
        <taxon>Polyphaga</taxon>
        <taxon>Cucujiformia</taxon>
        <taxon>Tenebrionidae</taxon>
        <taxon>Zophobas</taxon>
    </lineage>
</organism>
<dbReference type="EMBL" id="JALNTZ010000008">
    <property type="protein sequence ID" value="KAJ3643538.1"/>
    <property type="molecule type" value="Genomic_DNA"/>
</dbReference>
<keyword evidence="1" id="KW-1133">Transmembrane helix</keyword>
<accession>A0AA38M517</accession>
<evidence type="ECO:0000313" key="2">
    <source>
        <dbReference type="EMBL" id="KAJ3643538.1"/>
    </source>
</evidence>
<keyword evidence="1" id="KW-0812">Transmembrane</keyword>
<keyword evidence="1" id="KW-0472">Membrane</keyword>
<gene>
    <name evidence="2" type="ORF">Zmor_026241</name>
</gene>
<evidence type="ECO:0000256" key="1">
    <source>
        <dbReference type="SAM" id="Phobius"/>
    </source>
</evidence>
<dbReference type="Proteomes" id="UP001168821">
    <property type="component" value="Unassembled WGS sequence"/>
</dbReference>